<accession>A0ABQ1EFR4</accession>
<reference evidence="1 2" key="1">
    <citation type="journal article" date="2021" name="Int. J. Syst. Evol. Microbiol.">
        <title>Clostridium zeae sp. nov., isolated from corn silage.</title>
        <authorList>
            <person name="Kobayashi H."/>
            <person name="Tanizawa Y."/>
            <person name="Yagura M."/>
            <person name="Sakamoto M."/>
            <person name="Ohkuma M."/>
            <person name="Tohno M."/>
        </authorList>
    </citation>
    <scope>NUCLEOTIDE SEQUENCE [LARGE SCALE GENOMIC DNA]</scope>
    <source>
        <strain evidence="1 2">CSC2</strain>
    </source>
</reference>
<evidence type="ECO:0008006" key="3">
    <source>
        <dbReference type="Google" id="ProtNLM"/>
    </source>
</evidence>
<dbReference type="Pfam" id="PF06935">
    <property type="entry name" value="DUF1284"/>
    <property type="match status" value="1"/>
</dbReference>
<dbReference type="InterPro" id="IPR009702">
    <property type="entry name" value="DUF1284"/>
</dbReference>
<name>A0ABQ1EFR4_9CLOT</name>
<proteinExistence type="predicted"/>
<dbReference type="Proteomes" id="UP000663802">
    <property type="component" value="Unassembled WGS sequence"/>
</dbReference>
<dbReference type="EMBL" id="BMBA01000006">
    <property type="protein sequence ID" value="GFZ33579.1"/>
    <property type="molecule type" value="Genomic_DNA"/>
</dbReference>
<sequence length="134" mass="15613">MIYLRPHHGLCIHHFIGKGYSDDFIYNMKNIINILEDNSNPKIMLVSGGDEICSFCPNNRNGSCLSGQKPDYYDIVCLELCDLNFGDTLYWQDFKKRIQTSILEPKKLNQVCINCEWLYICENLHNESVIFPKE</sequence>
<evidence type="ECO:0000313" key="2">
    <source>
        <dbReference type="Proteomes" id="UP000663802"/>
    </source>
</evidence>
<protein>
    <recommendedName>
        <fullName evidence="3">DUF1284 domain-containing protein</fullName>
    </recommendedName>
</protein>
<evidence type="ECO:0000313" key="1">
    <source>
        <dbReference type="EMBL" id="GFZ33579.1"/>
    </source>
</evidence>
<comment type="caution">
    <text evidence="1">The sequence shown here is derived from an EMBL/GenBank/DDBJ whole genome shotgun (WGS) entry which is preliminary data.</text>
</comment>
<organism evidence="1 2">
    <name type="scientific">Clostridium zeae</name>
    <dbReference type="NCBI Taxonomy" id="2759022"/>
    <lineage>
        <taxon>Bacteria</taxon>
        <taxon>Bacillati</taxon>
        <taxon>Bacillota</taxon>
        <taxon>Clostridia</taxon>
        <taxon>Eubacteriales</taxon>
        <taxon>Clostridiaceae</taxon>
        <taxon>Clostridium</taxon>
    </lineage>
</organism>
<keyword evidence="2" id="KW-1185">Reference proteome</keyword>
<gene>
    <name evidence="1" type="ORF">CSC2_41050</name>
</gene>
<dbReference type="RefSeq" id="WP_206871928.1">
    <property type="nucleotide sequence ID" value="NZ_BMBA01000006.1"/>
</dbReference>